<dbReference type="SUPFAM" id="SSF51126">
    <property type="entry name" value="Pectin lyase-like"/>
    <property type="match status" value="1"/>
</dbReference>
<name>A0AA39Y9U7_9PEZI</name>
<dbReference type="Gene3D" id="2.160.20.10">
    <property type="entry name" value="Single-stranded right-handed beta-helix, Pectin lyase-like"/>
    <property type="match status" value="1"/>
</dbReference>
<dbReference type="PANTHER" id="PTHR33928">
    <property type="entry name" value="POLYGALACTURONASE QRT3"/>
    <property type="match status" value="1"/>
</dbReference>
<accession>A0AA39Y9U7</accession>
<dbReference type="InterPro" id="IPR012334">
    <property type="entry name" value="Pectin_lyas_fold"/>
</dbReference>
<dbReference type="EMBL" id="JAULSV010000003">
    <property type="protein sequence ID" value="KAK0648384.1"/>
    <property type="molecule type" value="Genomic_DNA"/>
</dbReference>
<gene>
    <name evidence="2" type="ORF">B0T16DRAFT_455861</name>
</gene>
<dbReference type="Proteomes" id="UP001174936">
    <property type="component" value="Unassembled WGS sequence"/>
</dbReference>
<evidence type="ECO:0000313" key="2">
    <source>
        <dbReference type="EMBL" id="KAK0648384.1"/>
    </source>
</evidence>
<protein>
    <recommendedName>
        <fullName evidence="1">Rhamnogalacturonase A/B/Epimerase-like pectate lyase domain-containing protein</fullName>
    </recommendedName>
</protein>
<evidence type="ECO:0000259" key="1">
    <source>
        <dbReference type="Pfam" id="PF12708"/>
    </source>
</evidence>
<dbReference type="Pfam" id="PF12708">
    <property type="entry name" value="Pect-lyase_RHGA_epim"/>
    <property type="match status" value="1"/>
</dbReference>
<dbReference type="InterPro" id="IPR024535">
    <property type="entry name" value="RHGA/B-epi-like_pectate_lyase"/>
</dbReference>
<proteinExistence type="predicted"/>
<evidence type="ECO:0000313" key="3">
    <source>
        <dbReference type="Proteomes" id="UP001174936"/>
    </source>
</evidence>
<feature type="domain" description="Rhamnogalacturonase A/B/Epimerase-like pectate lyase" evidence="1">
    <location>
        <begin position="141"/>
        <end position="204"/>
    </location>
</feature>
<dbReference type="InterPro" id="IPR039279">
    <property type="entry name" value="QRT3-like"/>
</dbReference>
<sequence length="487" mass="52693">MVHESHDDPILALLHNGVCRAPASGSPWIGLIDGKSINSGTIIKTETFPSFLIENLDKDTADDIVQGPQGYVLPGKAYLSRFSYPNTVSHNPIYAPITTDHTRPSSLTINGRYPYLPAPNYASTPISDFINIKDPSQNGGYTIHGDATHDDTSALTSALAYAASRNKIAYFPFGNYRISSTLLIPLNSTIIDEAWATITAAGHFWASPSDPKPIRIQDMRFTVLDVLPGAIILEIHAAGTNPGDIAIWNSLVTVGGVRSASGVTSSCTDSKKPCMAAAMGIHLPPTSSAYLENVWNWVADHIAEDIPGGGSNIAAGRGVLLESTKGTWIHALGSEHWWLYQLHMRTAEGVMVLMLQSETNYDQGDHAPVMPSKPWIPDATYDDPDFSWCTSSDGRCRMGVGNLVTGGKDIYTYASASWVFFSGPGRQGCAAGEYTCQEVVHWVQKPPENLNMFGMCSNNAKVTLRLGNGTEIVTKDGFTGGLARQWW</sequence>
<dbReference type="PANTHER" id="PTHR33928:SF2">
    <property type="entry name" value="PECTATE LYASE SUPERFAMILY PROTEIN DOMAIN-CONTAINING PROTEIN-RELATED"/>
    <property type="match status" value="1"/>
</dbReference>
<comment type="caution">
    <text evidence="2">The sequence shown here is derived from an EMBL/GenBank/DDBJ whole genome shotgun (WGS) entry which is preliminary data.</text>
</comment>
<keyword evidence="3" id="KW-1185">Reference proteome</keyword>
<dbReference type="InterPro" id="IPR011050">
    <property type="entry name" value="Pectin_lyase_fold/virulence"/>
</dbReference>
<dbReference type="AlphaFoldDB" id="A0AA39Y9U7"/>
<organism evidence="2 3">
    <name type="scientific">Cercophora newfieldiana</name>
    <dbReference type="NCBI Taxonomy" id="92897"/>
    <lineage>
        <taxon>Eukaryota</taxon>
        <taxon>Fungi</taxon>
        <taxon>Dikarya</taxon>
        <taxon>Ascomycota</taxon>
        <taxon>Pezizomycotina</taxon>
        <taxon>Sordariomycetes</taxon>
        <taxon>Sordariomycetidae</taxon>
        <taxon>Sordariales</taxon>
        <taxon>Lasiosphaeriaceae</taxon>
        <taxon>Cercophora</taxon>
    </lineage>
</organism>
<dbReference type="GO" id="GO:0004650">
    <property type="term" value="F:polygalacturonase activity"/>
    <property type="evidence" value="ECO:0007669"/>
    <property type="project" value="InterPro"/>
</dbReference>
<reference evidence="2" key="1">
    <citation type="submission" date="2023-06" db="EMBL/GenBank/DDBJ databases">
        <title>Genome-scale phylogeny and comparative genomics of the fungal order Sordariales.</title>
        <authorList>
            <consortium name="Lawrence Berkeley National Laboratory"/>
            <person name="Hensen N."/>
            <person name="Bonometti L."/>
            <person name="Westerberg I."/>
            <person name="Brannstrom I.O."/>
            <person name="Guillou S."/>
            <person name="Cros-Aarteil S."/>
            <person name="Calhoun S."/>
            <person name="Haridas S."/>
            <person name="Kuo A."/>
            <person name="Mondo S."/>
            <person name="Pangilinan J."/>
            <person name="Riley R."/>
            <person name="Labutti K."/>
            <person name="Andreopoulos B."/>
            <person name="Lipzen A."/>
            <person name="Chen C."/>
            <person name="Yanf M."/>
            <person name="Daum C."/>
            <person name="Ng V."/>
            <person name="Clum A."/>
            <person name="Steindorff A."/>
            <person name="Ohm R."/>
            <person name="Martin F."/>
            <person name="Silar P."/>
            <person name="Natvig D."/>
            <person name="Lalanne C."/>
            <person name="Gautier V."/>
            <person name="Ament-Velasquez S.L."/>
            <person name="Kruys A."/>
            <person name="Hutchinson M.I."/>
            <person name="Powell A.J."/>
            <person name="Barry K."/>
            <person name="Miller A.N."/>
            <person name="Grigoriev I.V."/>
            <person name="Debuchy R."/>
            <person name="Gladieux P."/>
            <person name="Thoren M.H."/>
            <person name="Johannesson H."/>
        </authorList>
    </citation>
    <scope>NUCLEOTIDE SEQUENCE</scope>
    <source>
        <strain evidence="2">SMH2532-1</strain>
    </source>
</reference>